<dbReference type="OrthoDB" id="5291399at2"/>
<evidence type="ECO:0000313" key="4">
    <source>
        <dbReference type="EMBL" id="ADK86064.1"/>
    </source>
</evidence>
<dbReference type="CDD" id="cd02208">
    <property type="entry name" value="cupin_RmlC-like"/>
    <property type="match status" value="1"/>
</dbReference>
<gene>
    <name evidence="4" type="ordered locus">Deba_2710</name>
</gene>
<dbReference type="SMART" id="SM01007">
    <property type="entry name" value="Aldolase_II"/>
    <property type="match status" value="1"/>
</dbReference>
<organism evidence="4 5">
    <name type="scientific">Desulfarculus baarsii (strain ATCC 33931 / DSM 2075 / LMG 7858 / VKM B-1802 / 2st14)</name>
    <dbReference type="NCBI Taxonomy" id="644282"/>
    <lineage>
        <taxon>Bacteria</taxon>
        <taxon>Pseudomonadati</taxon>
        <taxon>Thermodesulfobacteriota</taxon>
        <taxon>Desulfarculia</taxon>
        <taxon>Desulfarculales</taxon>
        <taxon>Desulfarculaceae</taxon>
        <taxon>Desulfarculus</taxon>
    </lineage>
</organism>
<dbReference type="InterPro" id="IPR001303">
    <property type="entry name" value="Aldolase_II/adducin_N"/>
</dbReference>
<sequence>MNPREQLVQVCRLAYQRGYMAASDGNVSLRLDDGNVLITPSGRSKAFIQPEDILCVDLEGGVISGQGKPSSEGQLHYLVYKERPDVAAVVHAHPPTATAFSLAGRHLDCRALPELMIHLGAAPTAPYATPTTADLPAAVKPYVAGCNAMLLAHHGSLTMAANLERAWALTEKLEHAAITLLAAEQLGGARPLAQHDLDRLTELGRSYGLRRDAAVQAPPPPLAQRLKVEHLPETTEFATAKRHPDARGMAHLIVDDRPLRRVCLLTLEPGKGFRGGHVHNRKTEGFYVAQGAAVLEAVCALSGEKTRLELGVGDLVWLPPGVAHRIWASQPLVFVELTDRPYDKNDDAPFNFEEA</sequence>
<keyword evidence="1" id="KW-0479">Metal-binding</keyword>
<dbReference type="HOGENOM" id="CLU_780152_0_0_7"/>
<dbReference type="Gene3D" id="2.60.120.10">
    <property type="entry name" value="Jelly Rolls"/>
    <property type="match status" value="1"/>
</dbReference>
<dbReference type="PANTHER" id="PTHR22789:SF0">
    <property type="entry name" value="3-OXO-TETRONATE 4-PHOSPHATE DECARBOXYLASE-RELATED"/>
    <property type="match status" value="1"/>
</dbReference>
<dbReference type="SUPFAM" id="SSF53639">
    <property type="entry name" value="AraD/HMP-PK domain-like"/>
    <property type="match status" value="1"/>
</dbReference>
<evidence type="ECO:0000313" key="5">
    <source>
        <dbReference type="Proteomes" id="UP000009047"/>
    </source>
</evidence>
<dbReference type="STRING" id="644282.Deba_2710"/>
<dbReference type="PANTHER" id="PTHR22789">
    <property type="entry name" value="FUCULOSE PHOSPHATE ALDOLASE"/>
    <property type="match status" value="1"/>
</dbReference>
<keyword evidence="2" id="KW-0456">Lyase</keyword>
<dbReference type="Pfam" id="PF07883">
    <property type="entry name" value="Cupin_2"/>
    <property type="match status" value="1"/>
</dbReference>
<dbReference type="Pfam" id="PF00596">
    <property type="entry name" value="Aldolase_II"/>
    <property type="match status" value="1"/>
</dbReference>
<dbReference type="eggNOG" id="COG0662">
    <property type="taxonomic scope" value="Bacteria"/>
</dbReference>
<keyword evidence="5" id="KW-1185">Reference proteome</keyword>
<proteinExistence type="predicted"/>
<dbReference type="GO" id="GO:0016832">
    <property type="term" value="F:aldehyde-lyase activity"/>
    <property type="evidence" value="ECO:0007669"/>
    <property type="project" value="TreeGrafter"/>
</dbReference>
<dbReference type="InterPro" id="IPR011051">
    <property type="entry name" value="RmlC_Cupin_sf"/>
</dbReference>
<dbReference type="EMBL" id="CP002085">
    <property type="protein sequence ID" value="ADK86064.1"/>
    <property type="molecule type" value="Genomic_DNA"/>
</dbReference>
<dbReference type="GO" id="GO:0005829">
    <property type="term" value="C:cytosol"/>
    <property type="evidence" value="ECO:0007669"/>
    <property type="project" value="TreeGrafter"/>
</dbReference>
<evidence type="ECO:0000256" key="2">
    <source>
        <dbReference type="ARBA" id="ARBA00023239"/>
    </source>
</evidence>
<dbReference type="InterPro" id="IPR014710">
    <property type="entry name" value="RmlC-like_jellyroll"/>
</dbReference>
<reference evidence="4 5" key="1">
    <citation type="journal article" date="2010" name="Stand. Genomic Sci.">
        <title>Complete genome sequence of Desulfarculus baarsii type strain (2st14).</title>
        <authorList>
            <person name="Sun H."/>
            <person name="Spring S."/>
            <person name="Lapidus A."/>
            <person name="Davenport K."/>
            <person name="Del Rio T.G."/>
            <person name="Tice H."/>
            <person name="Nolan M."/>
            <person name="Copeland A."/>
            <person name="Cheng J.F."/>
            <person name="Lucas S."/>
            <person name="Tapia R."/>
            <person name="Goodwin L."/>
            <person name="Pitluck S."/>
            <person name="Ivanova N."/>
            <person name="Pagani I."/>
            <person name="Mavromatis K."/>
            <person name="Ovchinnikova G."/>
            <person name="Pati A."/>
            <person name="Chen A."/>
            <person name="Palaniappan K."/>
            <person name="Hauser L."/>
            <person name="Chang Y.J."/>
            <person name="Jeffries C.D."/>
            <person name="Detter J.C."/>
            <person name="Han C."/>
            <person name="Rohde M."/>
            <person name="Brambilla E."/>
            <person name="Goker M."/>
            <person name="Woyke T."/>
            <person name="Bristow J."/>
            <person name="Eisen J.A."/>
            <person name="Markowitz V."/>
            <person name="Hugenholtz P."/>
            <person name="Kyrpides N.C."/>
            <person name="Klenk H.P."/>
            <person name="Land M."/>
        </authorList>
    </citation>
    <scope>NUCLEOTIDE SEQUENCE [LARGE SCALE GENOMIC DNA]</scope>
    <source>
        <strain evidence="5">ATCC 33931 / DSM 2075 / LMG 7858 / VKM B-1802 / 2st14</strain>
    </source>
</reference>
<dbReference type="SUPFAM" id="SSF51182">
    <property type="entry name" value="RmlC-like cupins"/>
    <property type="match status" value="1"/>
</dbReference>
<dbReference type="InterPro" id="IPR013096">
    <property type="entry name" value="Cupin_2"/>
</dbReference>
<dbReference type="InterPro" id="IPR036409">
    <property type="entry name" value="Aldolase_II/adducin_N_sf"/>
</dbReference>
<dbReference type="RefSeq" id="WP_013259503.1">
    <property type="nucleotide sequence ID" value="NC_014365.1"/>
</dbReference>
<dbReference type="Proteomes" id="UP000009047">
    <property type="component" value="Chromosome"/>
</dbReference>
<dbReference type="Gene3D" id="3.40.225.10">
    <property type="entry name" value="Class II aldolase/adducin N-terminal domain"/>
    <property type="match status" value="1"/>
</dbReference>
<feature type="domain" description="Class II aldolase/adducin N-terminal" evidence="3">
    <location>
        <begin position="5"/>
        <end position="181"/>
    </location>
</feature>
<protein>
    <submittedName>
        <fullName evidence="4">Class II aldolase/adducin family protein</fullName>
    </submittedName>
</protein>
<evidence type="ECO:0000259" key="3">
    <source>
        <dbReference type="SMART" id="SM01007"/>
    </source>
</evidence>
<dbReference type="AlphaFoldDB" id="E1QKH1"/>
<dbReference type="GO" id="GO:0046872">
    <property type="term" value="F:metal ion binding"/>
    <property type="evidence" value="ECO:0007669"/>
    <property type="project" value="UniProtKB-KW"/>
</dbReference>
<dbReference type="InterPro" id="IPR050197">
    <property type="entry name" value="Aldolase_class_II_sugar_metab"/>
</dbReference>
<dbReference type="KEGG" id="dbr:Deba_2710"/>
<accession>E1QKH1</accession>
<name>E1QKH1_DESB2</name>
<dbReference type="GO" id="GO:0019323">
    <property type="term" value="P:pentose catabolic process"/>
    <property type="evidence" value="ECO:0007669"/>
    <property type="project" value="TreeGrafter"/>
</dbReference>
<evidence type="ECO:0000256" key="1">
    <source>
        <dbReference type="ARBA" id="ARBA00022723"/>
    </source>
</evidence>
<dbReference type="eggNOG" id="COG0235">
    <property type="taxonomic scope" value="Bacteria"/>
</dbReference>